<evidence type="ECO:0000313" key="3">
    <source>
        <dbReference type="EMBL" id="KAF0768665.1"/>
    </source>
</evidence>
<proteinExistence type="predicted"/>
<accession>A0A6G0ZCT1</accession>
<feature type="region of interest" description="Disordered" evidence="1">
    <location>
        <begin position="127"/>
        <end position="148"/>
    </location>
</feature>
<dbReference type="Proteomes" id="UP000478052">
    <property type="component" value="Unassembled WGS sequence"/>
</dbReference>
<evidence type="ECO:0000256" key="1">
    <source>
        <dbReference type="SAM" id="MobiDB-lite"/>
    </source>
</evidence>
<gene>
    <name evidence="3" type="ORF">FWK35_00014748</name>
</gene>
<dbReference type="AlphaFoldDB" id="A0A6G0ZCT1"/>
<protein>
    <submittedName>
        <fullName evidence="3">Uncharacterized protein</fullName>
    </submittedName>
</protein>
<keyword evidence="4" id="KW-1185">Reference proteome</keyword>
<sequence>MTLFLNCCLGASLRHANGGQRPVAVVVGTLLFGLVVRVGYGFQIVLLLLLLLMLMMLLLLLLLPGVVMALVVDDAARQLVDAERVVDVVRVGADRLMVSGGHHHRQRHAHRHRRALVLGHVRRERRGRGQAGLRQHARAGQAGQGAQATGTGRRVGLLVVRVAQAARRLVVVRLVARVAAALDVPYATAEDFKRLHVKQSLSKR</sequence>
<reference evidence="3 4" key="1">
    <citation type="submission" date="2019-08" db="EMBL/GenBank/DDBJ databases">
        <title>Whole genome of Aphis craccivora.</title>
        <authorList>
            <person name="Voronova N.V."/>
            <person name="Shulinski R.S."/>
            <person name="Bandarenka Y.V."/>
            <person name="Zhorov D.G."/>
            <person name="Warner D."/>
        </authorList>
    </citation>
    <scope>NUCLEOTIDE SEQUENCE [LARGE SCALE GENOMIC DNA]</scope>
    <source>
        <strain evidence="3">180601</strain>
        <tissue evidence="3">Whole Body</tissue>
    </source>
</reference>
<feature type="compositionally biased region" description="Low complexity" evidence="1">
    <location>
        <begin position="131"/>
        <end position="148"/>
    </location>
</feature>
<name>A0A6G0ZCT1_APHCR</name>
<evidence type="ECO:0000313" key="4">
    <source>
        <dbReference type="Proteomes" id="UP000478052"/>
    </source>
</evidence>
<comment type="caution">
    <text evidence="3">The sequence shown here is derived from an EMBL/GenBank/DDBJ whole genome shotgun (WGS) entry which is preliminary data.</text>
</comment>
<evidence type="ECO:0000256" key="2">
    <source>
        <dbReference type="SAM" id="Phobius"/>
    </source>
</evidence>
<keyword evidence="2" id="KW-1133">Transmembrane helix</keyword>
<keyword evidence="2" id="KW-0812">Transmembrane</keyword>
<keyword evidence="2" id="KW-0472">Membrane</keyword>
<organism evidence="3 4">
    <name type="scientific">Aphis craccivora</name>
    <name type="common">Cowpea aphid</name>
    <dbReference type="NCBI Taxonomy" id="307492"/>
    <lineage>
        <taxon>Eukaryota</taxon>
        <taxon>Metazoa</taxon>
        <taxon>Ecdysozoa</taxon>
        <taxon>Arthropoda</taxon>
        <taxon>Hexapoda</taxon>
        <taxon>Insecta</taxon>
        <taxon>Pterygota</taxon>
        <taxon>Neoptera</taxon>
        <taxon>Paraneoptera</taxon>
        <taxon>Hemiptera</taxon>
        <taxon>Sternorrhyncha</taxon>
        <taxon>Aphidomorpha</taxon>
        <taxon>Aphidoidea</taxon>
        <taxon>Aphididae</taxon>
        <taxon>Aphidini</taxon>
        <taxon>Aphis</taxon>
        <taxon>Aphis</taxon>
    </lineage>
</organism>
<feature type="transmembrane region" description="Helical" evidence="2">
    <location>
        <begin position="42"/>
        <end position="72"/>
    </location>
</feature>
<dbReference type="EMBL" id="VUJU01000724">
    <property type="protein sequence ID" value="KAF0768665.1"/>
    <property type="molecule type" value="Genomic_DNA"/>
</dbReference>